<feature type="region of interest" description="Disordered" evidence="1">
    <location>
        <begin position="49"/>
        <end position="74"/>
    </location>
</feature>
<name>A0ABQ3S552_9ACTN</name>
<feature type="compositionally biased region" description="Basic residues" evidence="1">
    <location>
        <begin position="49"/>
        <end position="60"/>
    </location>
</feature>
<evidence type="ECO:0000256" key="1">
    <source>
        <dbReference type="SAM" id="MobiDB-lite"/>
    </source>
</evidence>
<keyword evidence="4" id="KW-1185">Reference proteome</keyword>
<gene>
    <name evidence="3" type="ORF">Saso_48860</name>
</gene>
<dbReference type="Pfam" id="PF14016">
    <property type="entry name" value="DUF4232"/>
    <property type="match status" value="1"/>
</dbReference>
<reference evidence="4" key="1">
    <citation type="submission" date="2023-07" db="EMBL/GenBank/DDBJ databases">
        <title>Whole genome shotgun sequence of Streptomyces cacaoi subsp. asoensis NBRC 13813.</title>
        <authorList>
            <person name="Komaki H."/>
            <person name="Tamura T."/>
        </authorList>
    </citation>
    <scope>NUCLEOTIDE SEQUENCE [LARGE SCALE GENOMIC DNA]</scope>
    <source>
        <strain evidence="4">NBRC 13813</strain>
    </source>
</reference>
<evidence type="ECO:0000313" key="3">
    <source>
        <dbReference type="EMBL" id="GHI63236.1"/>
    </source>
</evidence>
<feature type="region of interest" description="Disordered" evidence="1">
    <location>
        <begin position="106"/>
        <end position="131"/>
    </location>
</feature>
<proteinExistence type="predicted"/>
<dbReference type="InterPro" id="IPR025326">
    <property type="entry name" value="DUF4232"/>
</dbReference>
<feature type="domain" description="DUF4232" evidence="2">
    <location>
        <begin position="117"/>
        <end position="254"/>
    </location>
</feature>
<evidence type="ECO:0000313" key="4">
    <source>
        <dbReference type="Proteomes" id="UP000649259"/>
    </source>
</evidence>
<dbReference type="EMBL" id="BNEB01000005">
    <property type="protein sequence ID" value="GHI63236.1"/>
    <property type="molecule type" value="Genomic_DNA"/>
</dbReference>
<evidence type="ECO:0000259" key="2">
    <source>
        <dbReference type="Pfam" id="PF14016"/>
    </source>
</evidence>
<organism evidence="3 4">
    <name type="scientific">Streptomyces asoensis</name>
    <dbReference type="NCBI Taxonomy" id="249586"/>
    <lineage>
        <taxon>Bacteria</taxon>
        <taxon>Bacillati</taxon>
        <taxon>Actinomycetota</taxon>
        <taxon>Actinomycetes</taxon>
        <taxon>Kitasatosporales</taxon>
        <taxon>Streptomycetaceae</taxon>
        <taxon>Streptomyces</taxon>
    </lineage>
</organism>
<accession>A0ABQ3S552</accession>
<sequence length="260" mass="26792">MHKGALEILLSAPMAICAGGSLPSPFRHKQSPHGTCRAPALSALTYRRPRVPRGNNRRPKPAYEMTQGEDSMRHSNGVRRAALATTAVTAVAAAVTGILTGTAMAASTTTSTPPPACPASALQVSARQAAHPPVGTGTGAAVVQFTNVSRKTCVLKGHPTVAGAGNGSPSRNTPLKVTATGRAATVTVRPHGKAWVKLTFVQVQGEGDGYCVSGRTPAVYPTMVIGLPHSGKHQVALNDGWWAECDNKVTATPVSAVKPS</sequence>
<comment type="caution">
    <text evidence="3">The sequence shown here is derived from an EMBL/GenBank/DDBJ whole genome shotgun (WGS) entry which is preliminary data.</text>
</comment>
<dbReference type="Proteomes" id="UP000649259">
    <property type="component" value="Unassembled WGS sequence"/>
</dbReference>
<protein>
    <recommendedName>
        <fullName evidence="2">DUF4232 domain-containing protein</fullName>
    </recommendedName>
</protein>